<protein>
    <submittedName>
        <fullName evidence="3">Retrovirus-related pol polyprotein from transposon TNT 1-94</fullName>
    </submittedName>
</protein>
<proteinExistence type="predicted"/>
<dbReference type="InterPro" id="IPR039537">
    <property type="entry name" value="Retrotran_Ty1/copia-like"/>
</dbReference>
<dbReference type="InterPro" id="IPR025724">
    <property type="entry name" value="GAG-pre-integrase_dom"/>
</dbReference>
<comment type="caution">
    <text evidence="3">The sequence shown here is derived from an EMBL/GenBank/DDBJ whole genome shotgun (WGS) entry which is preliminary data.</text>
</comment>
<keyword evidence="4" id="KW-1185">Reference proteome</keyword>
<dbReference type="InterPro" id="IPR012337">
    <property type="entry name" value="RNaseH-like_sf"/>
</dbReference>
<dbReference type="Pfam" id="PF13976">
    <property type="entry name" value="gag_pre-integrs"/>
    <property type="match status" value="1"/>
</dbReference>
<evidence type="ECO:0000313" key="4">
    <source>
        <dbReference type="Proteomes" id="UP001151760"/>
    </source>
</evidence>
<name>A0ABQ5GF96_9ASTR</name>
<evidence type="ECO:0000256" key="1">
    <source>
        <dbReference type="SAM" id="MobiDB-lite"/>
    </source>
</evidence>
<dbReference type="InterPro" id="IPR036397">
    <property type="entry name" value="RNaseH_sf"/>
</dbReference>
<gene>
    <name evidence="3" type="ORF">Tco_1040891</name>
</gene>
<dbReference type="Proteomes" id="UP001151760">
    <property type="component" value="Unassembled WGS sequence"/>
</dbReference>
<accession>A0ABQ5GF96</accession>
<organism evidence="3 4">
    <name type="scientific">Tanacetum coccineum</name>
    <dbReference type="NCBI Taxonomy" id="301880"/>
    <lineage>
        <taxon>Eukaryota</taxon>
        <taxon>Viridiplantae</taxon>
        <taxon>Streptophyta</taxon>
        <taxon>Embryophyta</taxon>
        <taxon>Tracheophyta</taxon>
        <taxon>Spermatophyta</taxon>
        <taxon>Magnoliopsida</taxon>
        <taxon>eudicotyledons</taxon>
        <taxon>Gunneridae</taxon>
        <taxon>Pentapetalae</taxon>
        <taxon>asterids</taxon>
        <taxon>campanulids</taxon>
        <taxon>Asterales</taxon>
        <taxon>Asteraceae</taxon>
        <taxon>Asteroideae</taxon>
        <taxon>Anthemideae</taxon>
        <taxon>Anthemidinae</taxon>
        <taxon>Tanacetum</taxon>
    </lineage>
</organism>
<sequence>MGQLKKLKPDELKEEFDKCVEKVEKFIPMNSELEASKLKRTGINLQAEVFKKQKITDVPDVTKDESVKREEEFKVQQPILRYNIRKSLARKGLQKNKSESARSNTEEDVEAYMDERVDKPSSEEFQMGSIPQGSAPAKIIKWLILKTGKKGAYQIIREDHTDVVVSMKNEGTAQVHEGTARRYCSKISDLVQGNISINRVYYVEGLNHNLFSVSQFCDADVEVTFRKSTCFVRDLQGNDLLTGNRGSDLYTISLQETTSSTPICLMAKASPTQAWLGYRRLSHLNFNYINLLSNKDVMIGLPKLKYVKDQLCSSCEVSKAKRSSFEDKEFLNKTLHAFFKEEGIEHQTSTPRTPKQNGVVERQNRTLVEAARTILSASKHPLFDDIKEMTETSVDNNTLGLVPQ</sequence>
<reference evidence="3" key="2">
    <citation type="submission" date="2022-01" db="EMBL/GenBank/DDBJ databases">
        <authorList>
            <person name="Yamashiro T."/>
            <person name="Shiraishi A."/>
            <person name="Satake H."/>
            <person name="Nakayama K."/>
        </authorList>
    </citation>
    <scope>NUCLEOTIDE SEQUENCE</scope>
</reference>
<dbReference type="Gene3D" id="3.30.420.10">
    <property type="entry name" value="Ribonuclease H-like superfamily/Ribonuclease H"/>
    <property type="match status" value="1"/>
</dbReference>
<dbReference type="InterPro" id="IPR001584">
    <property type="entry name" value="Integrase_cat-core"/>
</dbReference>
<dbReference type="PANTHER" id="PTHR42648:SF21">
    <property type="entry name" value="CYSTEINE-RICH RLK (RECEPTOR-LIKE PROTEIN KINASE) 8"/>
    <property type="match status" value="1"/>
</dbReference>
<dbReference type="EMBL" id="BQNB010018417">
    <property type="protein sequence ID" value="GJT74166.1"/>
    <property type="molecule type" value="Genomic_DNA"/>
</dbReference>
<dbReference type="SUPFAM" id="SSF53098">
    <property type="entry name" value="Ribonuclease H-like"/>
    <property type="match status" value="1"/>
</dbReference>
<evidence type="ECO:0000313" key="3">
    <source>
        <dbReference type="EMBL" id="GJT74166.1"/>
    </source>
</evidence>
<feature type="region of interest" description="Disordered" evidence="1">
    <location>
        <begin position="91"/>
        <end position="110"/>
    </location>
</feature>
<evidence type="ECO:0000259" key="2">
    <source>
        <dbReference type="PROSITE" id="PS50994"/>
    </source>
</evidence>
<feature type="domain" description="Integrase catalytic" evidence="2">
    <location>
        <begin position="328"/>
        <end position="404"/>
    </location>
</feature>
<dbReference type="PANTHER" id="PTHR42648">
    <property type="entry name" value="TRANSPOSASE, PUTATIVE-RELATED"/>
    <property type="match status" value="1"/>
</dbReference>
<reference evidence="3" key="1">
    <citation type="journal article" date="2022" name="Int. J. Mol. Sci.">
        <title>Draft Genome of Tanacetum Coccineum: Genomic Comparison of Closely Related Tanacetum-Family Plants.</title>
        <authorList>
            <person name="Yamashiro T."/>
            <person name="Shiraishi A."/>
            <person name="Nakayama K."/>
            <person name="Satake H."/>
        </authorList>
    </citation>
    <scope>NUCLEOTIDE SEQUENCE</scope>
</reference>
<dbReference type="PROSITE" id="PS50994">
    <property type="entry name" value="INTEGRASE"/>
    <property type="match status" value="1"/>
</dbReference>